<dbReference type="Pfam" id="PF22698">
    <property type="entry name" value="Semialdhyde_dhC_1"/>
    <property type="match status" value="1"/>
</dbReference>
<keyword evidence="16" id="KW-0496">Mitochondrion</keyword>
<organism evidence="21">
    <name type="scientific">Synstelium polycarpum</name>
    <dbReference type="NCBI Taxonomy" id="361085"/>
    <lineage>
        <taxon>Eukaryota</taxon>
        <taxon>Amoebozoa</taxon>
        <taxon>Evosea</taxon>
        <taxon>Eumycetozoa</taxon>
        <taxon>Dictyostelia</taxon>
        <taxon>Synstelium</taxon>
    </lineage>
</organism>
<dbReference type="SMR" id="A0A1L2FUZ8"/>
<dbReference type="AlphaFoldDB" id="A0A1L2FUZ8"/>
<dbReference type="HAMAP" id="MF_00150">
    <property type="entry name" value="ArgC_type1"/>
    <property type="match status" value="1"/>
</dbReference>
<dbReference type="CDD" id="cd23936">
    <property type="entry name" value="AGPR_C_ARG5_6_like"/>
    <property type="match status" value="1"/>
</dbReference>
<dbReference type="InterPro" id="IPR023013">
    <property type="entry name" value="AGPR_AS"/>
</dbReference>
<evidence type="ECO:0000256" key="10">
    <source>
        <dbReference type="ARBA" id="ARBA00022741"/>
    </source>
</evidence>
<keyword evidence="12" id="KW-0067">ATP-binding</keyword>
<evidence type="ECO:0000256" key="15">
    <source>
        <dbReference type="ARBA" id="ARBA00023002"/>
    </source>
</evidence>
<dbReference type="Gene3D" id="3.40.50.720">
    <property type="entry name" value="NAD(P)-binding Rossmann-like Domain"/>
    <property type="match status" value="1"/>
</dbReference>
<evidence type="ECO:0000256" key="18">
    <source>
        <dbReference type="ARBA" id="ARBA00048141"/>
    </source>
</evidence>
<dbReference type="Pfam" id="PF04768">
    <property type="entry name" value="NAT"/>
    <property type="match status" value="1"/>
</dbReference>
<dbReference type="InterPro" id="IPR041734">
    <property type="entry name" value="NAGK-fArgBP"/>
</dbReference>
<dbReference type="InterPro" id="IPR036291">
    <property type="entry name" value="NAD(P)-bd_dom_sf"/>
</dbReference>
<dbReference type="InterPro" id="IPR058924">
    <property type="entry name" value="AGPR_dimerisation_dom"/>
</dbReference>
<dbReference type="PROSITE" id="PS01224">
    <property type="entry name" value="ARGC"/>
    <property type="match status" value="1"/>
</dbReference>
<keyword evidence="11" id="KW-0418">Kinase</keyword>
<feature type="active site" evidence="19">
    <location>
        <position position="585"/>
    </location>
</feature>
<evidence type="ECO:0000256" key="4">
    <source>
        <dbReference type="ARBA" id="ARBA00006830"/>
    </source>
</evidence>
<evidence type="ECO:0000256" key="6">
    <source>
        <dbReference type="ARBA" id="ARBA00013065"/>
    </source>
</evidence>
<evidence type="ECO:0000313" key="21">
    <source>
        <dbReference type="EMBL" id="AOE43290.1"/>
    </source>
</evidence>
<name>A0A1L2FUZ8_9MYCE</name>
<dbReference type="InterPro" id="IPR000534">
    <property type="entry name" value="Semialdehyde_DH_NAD-bd"/>
</dbReference>
<dbReference type="EMBL" id="KX539445">
    <property type="protein sequence ID" value="AOE43290.1"/>
    <property type="molecule type" value="Genomic_DNA"/>
</dbReference>
<dbReference type="InterPro" id="IPR004662">
    <property type="entry name" value="AcgluKinase_fam"/>
</dbReference>
<keyword evidence="9" id="KW-0808">Transferase</keyword>
<dbReference type="GO" id="GO:0006526">
    <property type="term" value="P:L-arginine biosynthetic process"/>
    <property type="evidence" value="ECO:0007669"/>
    <property type="project" value="UniProtKB-UniPathway"/>
</dbReference>
<keyword evidence="15" id="KW-0560">Oxidoreductase</keyword>
<keyword evidence="10" id="KW-0547">Nucleotide-binding</keyword>
<dbReference type="GO" id="GO:0003942">
    <property type="term" value="F:N-acetyl-gamma-glutamyl-phosphate reductase activity"/>
    <property type="evidence" value="ECO:0007669"/>
    <property type="project" value="InterPro"/>
</dbReference>
<comment type="subcellular location">
    <subcellularLocation>
        <location evidence="1">Mitochondrion</location>
    </subcellularLocation>
</comment>
<comment type="pathway">
    <text evidence="2">Amino-acid biosynthesis; L-arginine biosynthesis; N(2)-acetyl-L-ornithine from L-glutamate: step 2/4.</text>
</comment>
<dbReference type="GO" id="GO:0005759">
    <property type="term" value="C:mitochondrial matrix"/>
    <property type="evidence" value="ECO:0007669"/>
    <property type="project" value="TreeGrafter"/>
</dbReference>
<feature type="domain" description="N-acetyltransferase" evidence="20">
    <location>
        <begin position="279"/>
        <end position="431"/>
    </location>
</feature>
<keyword evidence="7" id="KW-0055">Arginine biosynthesis</keyword>
<dbReference type="NCBIfam" id="TIGR00761">
    <property type="entry name" value="argB"/>
    <property type="match status" value="1"/>
</dbReference>
<evidence type="ECO:0000256" key="8">
    <source>
        <dbReference type="ARBA" id="ARBA00022605"/>
    </source>
</evidence>
<dbReference type="CDD" id="cd04252">
    <property type="entry name" value="AAK_NAGK-fArgBP"/>
    <property type="match status" value="1"/>
</dbReference>
<dbReference type="GO" id="GO:0070401">
    <property type="term" value="F:NADP+ binding"/>
    <property type="evidence" value="ECO:0007669"/>
    <property type="project" value="InterPro"/>
</dbReference>
<dbReference type="CDD" id="cd24149">
    <property type="entry name" value="AGPR_N_ARG5_6_like"/>
    <property type="match status" value="1"/>
</dbReference>
<dbReference type="GO" id="GO:0005524">
    <property type="term" value="F:ATP binding"/>
    <property type="evidence" value="ECO:0007669"/>
    <property type="project" value="UniProtKB-KW"/>
</dbReference>
<dbReference type="FunFam" id="3.40.1160.10:FF:000046">
    <property type="entry name" value="N-acetylglutamate kinase / N-acetylglutamate synthase"/>
    <property type="match status" value="1"/>
</dbReference>
<gene>
    <name evidence="21" type="primary">argC</name>
</gene>
<protein>
    <recommendedName>
        <fullName evidence="6">acetylglutamate kinase</fullName>
        <ecNumber evidence="6">2.7.2.8</ecNumber>
    </recommendedName>
</protein>
<evidence type="ECO:0000256" key="3">
    <source>
        <dbReference type="ARBA" id="ARBA00004862"/>
    </source>
</evidence>
<dbReference type="SMART" id="SM00859">
    <property type="entry name" value="Semialdhyde_dh"/>
    <property type="match status" value="1"/>
</dbReference>
<comment type="pathway">
    <text evidence="3">Amino-acid biosynthesis; L-arginine biosynthesis; N(2)-acetyl-L-ornithine from L-glutamate: step 3/4.</text>
</comment>
<dbReference type="Gene3D" id="3.40.630.30">
    <property type="match status" value="1"/>
</dbReference>
<dbReference type="Gene3D" id="3.30.360.10">
    <property type="entry name" value="Dihydrodipicolinate Reductase, domain 2"/>
    <property type="match status" value="1"/>
</dbReference>
<evidence type="ECO:0000256" key="5">
    <source>
        <dbReference type="ARBA" id="ARBA00007239"/>
    </source>
</evidence>
<dbReference type="GO" id="GO:0051287">
    <property type="term" value="F:NAD binding"/>
    <property type="evidence" value="ECO:0007669"/>
    <property type="project" value="InterPro"/>
</dbReference>
<evidence type="ECO:0000256" key="19">
    <source>
        <dbReference type="PROSITE-ProRule" id="PRU10010"/>
    </source>
</evidence>
<evidence type="ECO:0000256" key="17">
    <source>
        <dbReference type="ARBA" id="ARBA00023268"/>
    </source>
</evidence>
<dbReference type="PROSITE" id="PS51731">
    <property type="entry name" value="GNAT_NAGS"/>
    <property type="match status" value="1"/>
</dbReference>
<evidence type="ECO:0000256" key="13">
    <source>
        <dbReference type="ARBA" id="ARBA00022857"/>
    </source>
</evidence>
<dbReference type="Pfam" id="PF01118">
    <property type="entry name" value="Semialdhyde_dh"/>
    <property type="match status" value="1"/>
</dbReference>
<comment type="catalytic activity">
    <reaction evidence="18">
        <text>N-acetyl-L-glutamate + ATP = N-acetyl-L-glutamyl 5-phosphate + ADP</text>
        <dbReference type="Rhea" id="RHEA:14629"/>
        <dbReference type="ChEBI" id="CHEBI:30616"/>
        <dbReference type="ChEBI" id="CHEBI:44337"/>
        <dbReference type="ChEBI" id="CHEBI:57936"/>
        <dbReference type="ChEBI" id="CHEBI:456216"/>
        <dbReference type="EC" id="2.7.2.8"/>
    </reaction>
</comment>
<evidence type="ECO:0000256" key="16">
    <source>
        <dbReference type="ARBA" id="ARBA00023128"/>
    </source>
</evidence>
<proteinExistence type="inferred from homology"/>
<dbReference type="SUPFAM" id="SSF55347">
    <property type="entry name" value="Glyceraldehyde-3-phosphate dehydrogenase-like, C-terminal domain"/>
    <property type="match status" value="1"/>
</dbReference>
<dbReference type="InterPro" id="IPR036393">
    <property type="entry name" value="AceGlu_kinase-like_sf"/>
</dbReference>
<evidence type="ECO:0000256" key="12">
    <source>
        <dbReference type="ARBA" id="ARBA00022840"/>
    </source>
</evidence>
<keyword evidence="8" id="KW-0028">Amino-acid biosynthesis</keyword>
<evidence type="ECO:0000256" key="2">
    <source>
        <dbReference type="ARBA" id="ARBA00004828"/>
    </source>
</evidence>
<dbReference type="PANTHER" id="PTHR23342:SF0">
    <property type="entry name" value="N-ACETYLGLUTAMATE SYNTHASE, MITOCHONDRIAL"/>
    <property type="match status" value="1"/>
</dbReference>
<comment type="similarity">
    <text evidence="4">In the N-terminal section; belongs to the acetylglutamate kinase family.</text>
</comment>
<evidence type="ECO:0000256" key="9">
    <source>
        <dbReference type="ARBA" id="ARBA00022679"/>
    </source>
</evidence>
<evidence type="ECO:0000256" key="11">
    <source>
        <dbReference type="ARBA" id="ARBA00022777"/>
    </source>
</evidence>
<comment type="similarity">
    <text evidence="5">In the C-terminal section; belongs to the NAGSA dehydrogenase family.</text>
</comment>
<dbReference type="NCBIfam" id="TIGR01850">
    <property type="entry name" value="argC"/>
    <property type="match status" value="1"/>
</dbReference>
<evidence type="ECO:0000256" key="7">
    <source>
        <dbReference type="ARBA" id="ARBA00022571"/>
    </source>
</evidence>
<evidence type="ECO:0000256" key="1">
    <source>
        <dbReference type="ARBA" id="ARBA00004173"/>
    </source>
</evidence>
<dbReference type="PANTHER" id="PTHR23342">
    <property type="entry name" value="N-ACETYLGLUTAMATE SYNTHASE"/>
    <property type="match status" value="1"/>
</dbReference>
<keyword evidence="13" id="KW-0521">NADP</keyword>
<keyword evidence="17" id="KW-0511">Multifunctional enzyme</keyword>
<accession>A0A1L2FUZ8</accession>
<dbReference type="EC" id="2.7.2.8" evidence="6"/>
<dbReference type="InterPro" id="IPR000706">
    <property type="entry name" value="AGPR_type-1"/>
</dbReference>
<dbReference type="UniPathway" id="UPA00068">
    <property type="reaction ID" value="UER00107"/>
</dbReference>
<evidence type="ECO:0000259" key="20">
    <source>
        <dbReference type="PROSITE" id="PS51731"/>
    </source>
</evidence>
<dbReference type="InterPro" id="IPR006855">
    <property type="entry name" value="Vertebrate-like_GNAT_dom"/>
</dbReference>
<dbReference type="InterPro" id="IPR001048">
    <property type="entry name" value="Asp/Glu/Uridylate_kinase"/>
</dbReference>
<sequence>MLKRKYVHNQSLKRLQHHRLALHLERGKSIVLVKIGGGVIEHDISALISSLNFLRKIGLYPIVVHGGGPQLNAELAAAKEPAEYVEGLRVTPPSVLAIAQRVFARENLKIVEALEASGTRARPITQGVFQATPLDPAVYGFVGNVTKILTDAIASCISGDYVPVVSSLAMTPEGQVLNINADVAALELARAISPLKIVFINTTAGMKDGEGRVMRHIVLDQQYDELMKQPWVKHGTKLKLKEFKNCLDHLPRSTSITITSPALLQTELFAKNGSGTTVERGNAILTNDSVCFDRLSSLLPAGSANATQIRSQVDRDKLKVFANADYSAAVIVRALPASPSVHYVERFLVSSASISDESADAVFAAAATHCPGLIWRAESTDDAATVSWYRKIASGFNREGSAQEVFWTGISLADVARPLQQALNMGTSTFGETPASAASEALVANKATKKRIGLLGARGFTGGHLVGLIEQHPSLELALAASSTNYGKPVTTEFPNLRNKSMLFAEIKPDNIAEQTMQQGIDGWFMALPDLISKPYVDAIDRAPRQPHLVDLSADHRFDSSWIYGSPETNRARISGALRIANPGCYATGMYLSLTPFVKAGLLAGPPSCFGISGYSGAGSKPSEKNDMNNLRDNILPYKLVQHTHEKEVSHQLGSPIYFMPHVGQFFQGITLTISMRLNRAITKEEVISMYERHYANEPLIKIVKDAIPEVRANANKHTVSIGGITVHDNHVVVIATLDNLLKGAATQALQNMNLCLGLNELDGINL</sequence>
<dbReference type="Pfam" id="PF00696">
    <property type="entry name" value="AA_kinase"/>
    <property type="match status" value="1"/>
</dbReference>
<dbReference type="Gene3D" id="3.40.1160.10">
    <property type="entry name" value="Acetylglutamate kinase-like"/>
    <property type="match status" value="1"/>
</dbReference>
<dbReference type="GO" id="GO:0003991">
    <property type="term" value="F:acetylglutamate kinase activity"/>
    <property type="evidence" value="ECO:0007669"/>
    <property type="project" value="UniProtKB-EC"/>
</dbReference>
<dbReference type="SUPFAM" id="SSF51735">
    <property type="entry name" value="NAD(P)-binding Rossmann-fold domains"/>
    <property type="match status" value="1"/>
</dbReference>
<keyword evidence="14" id="KW-0809">Transit peptide</keyword>
<dbReference type="SUPFAM" id="SSF53633">
    <property type="entry name" value="Carbamate kinase-like"/>
    <property type="match status" value="1"/>
</dbReference>
<evidence type="ECO:0000256" key="14">
    <source>
        <dbReference type="ARBA" id="ARBA00022946"/>
    </source>
</evidence>
<reference evidence="21" key="1">
    <citation type="submission" date="2016-06" db="EMBL/GenBank/DDBJ databases">
        <title>A core phylogeny of Dictyostelia derived from 50 functionally divergent proteins retrieved from five existing and six newly sequenced genomes.</title>
        <authorList>
            <person name="Singh R."/>
            <person name="Schilde C."/>
            <person name="Gezzard T."/>
            <person name="Schaap P."/>
        </authorList>
    </citation>
    <scope>NUCLEOTIDE SEQUENCE</scope>
    <source>
        <strain evidence="21">OhioWILDS</strain>
    </source>
</reference>